<comment type="caution">
    <text evidence="2">The sequence shown here is derived from an EMBL/GenBank/DDBJ whole genome shotgun (WGS) entry which is preliminary data.</text>
</comment>
<proteinExistence type="predicted"/>
<protein>
    <submittedName>
        <fullName evidence="2">Uncharacterized protein</fullName>
    </submittedName>
</protein>
<dbReference type="InterPro" id="IPR038750">
    <property type="entry name" value="YczE/YyaS-like"/>
</dbReference>
<feature type="transmembrane region" description="Helical" evidence="1">
    <location>
        <begin position="21"/>
        <end position="41"/>
    </location>
</feature>
<feature type="transmembrane region" description="Helical" evidence="1">
    <location>
        <begin position="61"/>
        <end position="85"/>
    </location>
</feature>
<keyword evidence="1" id="KW-0812">Transmembrane</keyword>
<feature type="transmembrane region" description="Helical" evidence="1">
    <location>
        <begin position="171"/>
        <end position="189"/>
    </location>
</feature>
<reference evidence="2" key="1">
    <citation type="submission" date="2020-10" db="EMBL/GenBank/DDBJ databases">
        <authorList>
            <person name="Gilroy R."/>
        </authorList>
    </citation>
    <scope>NUCLEOTIDE SEQUENCE</scope>
    <source>
        <strain evidence="2">18911</strain>
    </source>
</reference>
<reference evidence="2" key="2">
    <citation type="journal article" date="2021" name="PeerJ">
        <title>Extensive microbial diversity within the chicken gut microbiome revealed by metagenomics and culture.</title>
        <authorList>
            <person name="Gilroy R."/>
            <person name="Ravi A."/>
            <person name="Getino M."/>
            <person name="Pursley I."/>
            <person name="Horton D.L."/>
            <person name="Alikhan N.F."/>
            <person name="Baker D."/>
            <person name="Gharbi K."/>
            <person name="Hall N."/>
            <person name="Watson M."/>
            <person name="Adriaenssens E.M."/>
            <person name="Foster-Nyarko E."/>
            <person name="Jarju S."/>
            <person name="Secka A."/>
            <person name="Antonio M."/>
            <person name="Oren A."/>
            <person name="Chaudhuri R.R."/>
            <person name="La Ragione R."/>
            <person name="Hildebrand F."/>
            <person name="Pallen M.J."/>
        </authorList>
    </citation>
    <scope>NUCLEOTIDE SEQUENCE</scope>
    <source>
        <strain evidence="2">18911</strain>
    </source>
</reference>
<dbReference type="Proteomes" id="UP000824094">
    <property type="component" value="Unassembled WGS sequence"/>
</dbReference>
<keyword evidence="1" id="KW-1133">Transmembrane helix</keyword>
<name>A0A9D1SHA5_9FIRM</name>
<sequence length="251" mass="28054">MEEKKPKLNKPLLGSRWGEGMWVLGIFLVSLGVSLCSKADLGVSMIAAPAFIIQEALAPHLPWLTVGVTEYVYQGIVLIIMCIIVRRFDIRYLGAFLVAVIYGYVLDMWLAVIGVETDVVYLRWLLMAAGAVTTAVGVTCFFRTYLPLEVYELVVAEVAKRYSFKLEKTKLVYDLIQLTVTAVLALTLFDPTEFDWSEIYMKAYHSLGVGTVFMTVVNTPIITLTGKAADKLFGYDPLFKGLKKLLSTRDK</sequence>
<gene>
    <name evidence="2" type="ORF">IAB05_03335</name>
</gene>
<feature type="transmembrane region" description="Helical" evidence="1">
    <location>
        <begin position="92"/>
        <end position="115"/>
    </location>
</feature>
<dbReference type="AlphaFoldDB" id="A0A9D1SHA5"/>
<keyword evidence="1" id="KW-0472">Membrane</keyword>
<organism evidence="2 3">
    <name type="scientific">Candidatus Stercoripulliclostridium merdigallinarum</name>
    <dbReference type="NCBI Taxonomy" id="2840951"/>
    <lineage>
        <taxon>Bacteria</taxon>
        <taxon>Bacillati</taxon>
        <taxon>Bacillota</taxon>
        <taxon>Clostridia</taxon>
        <taxon>Eubacteriales</taxon>
        <taxon>Candidatus Stercoripulliclostridium</taxon>
    </lineage>
</organism>
<dbReference type="EMBL" id="DVNF01000098">
    <property type="protein sequence ID" value="HIU60409.1"/>
    <property type="molecule type" value="Genomic_DNA"/>
</dbReference>
<evidence type="ECO:0000313" key="2">
    <source>
        <dbReference type="EMBL" id="HIU60409.1"/>
    </source>
</evidence>
<evidence type="ECO:0000256" key="1">
    <source>
        <dbReference type="SAM" id="Phobius"/>
    </source>
</evidence>
<accession>A0A9D1SHA5</accession>
<feature type="transmembrane region" description="Helical" evidence="1">
    <location>
        <begin position="204"/>
        <end position="224"/>
    </location>
</feature>
<dbReference type="Pfam" id="PF19700">
    <property type="entry name" value="DUF6198"/>
    <property type="match status" value="1"/>
</dbReference>
<evidence type="ECO:0000313" key="3">
    <source>
        <dbReference type="Proteomes" id="UP000824094"/>
    </source>
</evidence>
<feature type="transmembrane region" description="Helical" evidence="1">
    <location>
        <begin position="121"/>
        <end position="142"/>
    </location>
</feature>